<dbReference type="AlphaFoldDB" id="A0A182WPZ4"/>
<dbReference type="VEuPathDB" id="VectorBase:AMIN014730"/>
<name>A0A182WPZ4_9DIPT</name>
<accession>A0A182WPZ4</accession>
<organism evidence="1 2">
    <name type="scientific">Anopheles minimus</name>
    <dbReference type="NCBI Taxonomy" id="112268"/>
    <lineage>
        <taxon>Eukaryota</taxon>
        <taxon>Metazoa</taxon>
        <taxon>Ecdysozoa</taxon>
        <taxon>Arthropoda</taxon>
        <taxon>Hexapoda</taxon>
        <taxon>Insecta</taxon>
        <taxon>Pterygota</taxon>
        <taxon>Neoptera</taxon>
        <taxon>Endopterygota</taxon>
        <taxon>Diptera</taxon>
        <taxon>Nematocera</taxon>
        <taxon>Culicoidea</taxon>
        <taxon>Culicidae</taxon>
        <taxon>Anophelinae</taxon>
        <taxon>Anopheles</taxon>
    </lineage>
</organism>
<keyword evidence="2" id="KW-1185">Reference proteome</keyword>
<reference evidence="2" key="1">
    <citation type="submission" date="2013-03" db="EMBL/GenBank/DDBJ databases">
        <title>The Genome Sequence of Anopheles minimus MINIMUS1.</title>
        <authorList>
            <consortium name="The Broad Institute Genomics Platform"/>
            <person name="Neafsey D.E."/>
            <person name="Walton C."/>
            <person name="Walker B."/>
            <person name="Young S.K."/>
            <person name="Zeng Q."/>
            <person name="Gargeya S."/>
            <person name="Fitzgerald M."/>
            <person name="Haas B."/>
            <person name="Abouelleil A."/>
            <person name="Allen A.W."/>
            <person name="Alvarado L."/>
            <person name="Arachchi H.M."/>
            <person name="Berlin A.M."/>
            <person name="Chapman S.B."/>
            <person name="Gainer-Dewar J."/>
            <person name="Goldberg J."/>
            <person name="Griggs A."/>
            <person name="Gujja S."/>
            <person name="Hansen M."/>
            <person name="Howarth C."/>
            <person name="Imamovic A."/>
            <person name="Ireland A."/>
            <person name="Larimer J."/>
            <person name="McCowan C."/>
            <person name="Murphy C."/>
            <person name="Pearson M."/>
            <person name="Poon T.W."/>
            <person name="Priest M."/>
            <person name="Roberts A."/>
            <person name="Saif S."/>
            <person name="Shea T."/>
            <person name="Sisk P."/>
            <person name="Sykes S."/>
            <person name="Wortman J."/>
            <person name="Nusbaum C."/>
            <person name="Birren B."/>
        </authorList>
    </citation>
    <scope>NUCLEOTIDE SEQUENCE [LARGE SCALE GENOMIC DNA]</scope>
    <source>
        <strain evidence="2">MINIMUS1</strain>
    </source>
</reference>
<protein>
    <submittedName>
        <fullName evidence="1">Uncharacterized protein</fullName>
    </submittedName>
</protein>
<dbReference type="Proteomes" id="UP000075920">
    <property type="component" value="Unassembled WGS sequence"/>
</dbReference>
<evidence type="ECO:0000313" key="1">
    <source>
        <dbReference type="EnsemblMetazoa" id="AMIN014730-PA"/>
    </source>
</evidence>
<sequence length="30" mass="3190">MRCSDGGLVQTPERGGKGCGCSRVRPCEHL</sequence>
<dbReference type="EnsemblMetazoa" id="AMIN014730-RA">
    <property type="protein sequence ID" value="AMIN014730-PA"/>
    <property type="gene ID" value="AMIN014730"/>
</dbReference>
<reference evidence="1" key="2">
    <citation type="submission" date="2020-05" db="UniProtKB">
        <authorList>
            <consortium name="EnsemblMetazoa"/>
        </authorList>
    </citation>
    <scope>IDENTIFICATION</scope>
    <source>
        <strain evidence="1">MINIMUS1</strain>
    </source>
</reference>
<proteinExistence type="predicted"/>
<evidence type="ECO:0000313" key="2">
    <source>
        <dbReference type="Proteomes" id="UP000075920"/>
    </source>
</evidence>